<dbReference type="EMBL" id="LXQD01000163">
    <property type="protein sequence ID" value="RCJ34792.1"/>
    <property type="molecule type" value="Genomic_DNA"/>
</dbReference>
<dbReference type="Pfam" id="PF00903">
    <property type="entry name" value="Glyoxalase"/>
    <property type="match status" value="1"/>
</dbReference>
<organism evidence="2 3">
    <name type="scientific">Nostoc minutum NIES-26</name>
    <dbReference type="NCBI Taxonomy" id="1844469"/>
    <lineage>
        <taxon>Bacteria</taxon>
        <taxon>Bacillati</taxon>
        <taxon>Cyanobacteriota</taxon>
        <taxon>Cyanophyceae</taxon>
        <taxon>Nostocales</taxon>
        <taxon>Nostocaceae</taxon>
        <taxon>Nostoc</taxon>
    </lineage>
</organism>
<dbReference type="AlphaFoldDB" id="A0A367RHM5"/>
<gene>
    <name evidence="2" type="ORF">A6770_16895</name>
</gene>
<keyword evidence="3" id="KW-1185">Reference proteome</keyword>
<proteinExistence type="predicted"/>
<evidence type="ECO:0000313" key="2">
    <source>
        <dbReference type="EMBL" id="RCJ34792.1"/>
    </source>
</evidence>
<name>A0A367RHM5_9NOSO</name>
<dbReference type="SUPFAM" id="SSF54593">
    <property type="entry name" value="Glyoxalase/Bleomycin resistance protein/Dihydroxybiphenyl dioxygenase"/>
    <property type="match status" value="1"/>
</dbReference>
<sequence length="126" mass="14323">MSKLPVLKNISPMIPAGSDVEKSIAFYEQQLGFRTIHQEGNPITMAVVKRDSAEIFLLRNDDQHLAEGTTFRIQVDNIEQLYQEFQAKNGQIIHPNDELQTKPWGMKEFAVIDVAGVCITFYEPDN</sequence>
<feature type="domain" description="VOC" evidence="1">
    <location>
        <begin position="9"/>
        <end position="124"/>
    </location>
</feature>
<reference evidence="2" key="1">
    <citation type="submission" date="2016-04" db="EMBL/GenBank/DDBJ databases">
        <authorList>
            <person name="Tabuchi Yagui T.R."/>
        </authorList>
    </citation>
    <scope>NUCLEOTIDE SEQUENCE [LARGE SCALE GENOMIC DNA]</scope>
    <source>
        <strain evidence="2">NIES-26</strain>
    </source>
</reference>
<evidence type="ECO:0000259" key="1">
    <source>
        <dbReference type="PROSITE" id="PS51819"/>
    </source>
</evidence>
<dbReference type="Proteomes" id="UP000252107">
    <property type="component" value="Unassembled WGS sequence"/>
</dbReference>
<dbReference type="Gene3D" id="3.10.180.10">
    <property type="entry name" value="2,3-Dihydroxybiphenyl 1,2-Dioxygenase, domain 1"/>
    <property type="match status" value="1"/>
</dbReference>
<dbReference type="InterPro" id="IPR004360">
    <property type="entry name" value="Glyas_Fos-R_dOase_dom"/>
</dbReference>
<accession>A0A367RHM5</accession>
<dbReference type="InterPro" id="IPR037523">
    <property type="entry name" value="VOC_core"/>
</dbReference>
<comment type="caution">
    <text evidence="2">The sequence shown here is derived from an EMBL/GenBank/DDBJ whole genome shotgun (WGS) entry which is preliminary data.</text>
</comment>
<dbReference type="PROSITE" id="PS51819">
    <property type="entry name" value="VOC"/>
    <property type="match status" value="1"/>
</dbReference>
<protein>
    <recommendedName>
        <fullName evidence="1">VOC domain-containing protein</fullName>
    </recommendedName>
</protein>
<evidence type="ECO:0000313" key="3">
    <source>
        <dbReference type="Proteomes" id="UP000252107"/>
    </source>
</evidence>
<dbReference type="InterPro" id="IPR029068">
    <property type="entry name" value="Glyas_Bleomycin-R_OHBP_Dase"/>
</dbReference>